<evidence type="ECO:0000313" key="2">
    <source>
        <dbReference type="Proteomes" id="UP001177021"/>
    </source>
</evidence>
<evidence type="ECO:0000313" key="1">
    <source>
        <dbReference type="EMBL" id="CAJ2664974.1"/>
    </source>
</evidence>
<organism evidence="1 2">
    <name type="scientific">Trifolium pratense</name>
    <name type="common">Red clover</name>
    <dbReference type="NCBI Taxonomy" id="57577"/>
    <lineage>
        <taxon>Eukaryota</taxon>
        <taxon>Viridiplantae</taxon>
        <taxon>Streptophyta</taxon>
        <taxon>Embryophyta</taxon>
        <taxon>Tracheophyta</taxon>
        <taxon>Spermatophyta</taxon>
        <taxon>Magnoliopsida</taxon>
        <taxon>eudicotyledons</taxon>
        <taxon>Gunneridae</taxon>
        <taxon>Pentapetalae</taxon>
        <taxon>rosids</taxon>
        <taxon>fabids</taxon>
        <taxon>Fabales</taxon>
        <taxon>Fabaceae</taxon>
        <taxon>Papilionoideae</taxon>
        <taxon>50 kb inversion clade</taxon>
        <taxon>NPAAA clade</taxon>
        <taxon>Hologalegina</taxon>
        <taxon>IRL clade</taxon>
        <taxon>Trifolieae</taxon>
        <taxon>Trifolium</taxon>
    </lineage>
</organism>
<proteinExistence type="predicted"/>
<sequence length="951" mass="106484">MPVRRSLHSQFNVCKSLLRVKQLHAYLLKTTHFSQDPFYATQIIRLYEFNKHINYAYHVFDKTSIRTVYVWNSMIRAFAKTQRFRNAISLFRTMLQPDIRPDNYTYACVIRACSDNFDFRMLRLVHGSSVSAGLGMNPICCSALVSAYSKLGFVNEACRVFNGIAEPDLVLWNSLISAYVCSGMWDIGIQMFSSMRHSGKKPDGFTLAGVLVGIADSSLLSIGQGLHGLSQKSGLDYDSHVGSLLVSMYSRCKCMDSAYRVFCSIFNPDLVTWSALIAGYSQCGEHQKVLLYFRKINMESKKPDSVLIATVLASIAQTAIVVPGCEVHGYVLRHGLESDVKVSSALIDMYSKCGFLHLGTRVFKIMPERNIISYNSVILALGLYGCASEAFAMLDEIMERGLVPDEATFSALLCACCHAGLVKDGREIFRRMKEEFNIKARPEHYVYMVKLLGSAGGLEEAYNLTQSLPEPVDKAILGALLSCCDFYGNSKLAETVAQQIFKSNPSDNVYKVMLSNIYAGDGRWDDAKKLRDKMTGGQKKIRGVEKKTFPSFESFIIEEEEGSGGYGIVYRAQRTTDGKRLAIKCPHSNAHKNHVNNERNMLERFGGKSFIIKFEGSLKSGNSECFVLEHFEHDRPEVLKKEIDISELQWYAFCMFKALACLHREGVVHRDVKPGNFLFSRKLKKGYLIDFNLAMDLKQKYNIGSKSKPSVDASNNIPLPSGPSQVVQDKNLGGTISLTSNKRELTDHRKYSEINRHMKPKANNAGHLKNCPDKAVAILRRAPGADGSGITSAKDITSTKTASADRLREPIPFRGRKELISLVQNSMQCANSSSIKSPTSQRKRVTAPSSKSDGRTLHLTPMPIHSSRVAVGSFRSKGDGKHKREGPCVGTKGFRAPEETRPYWEPYYHAVIFMEIPSWQKLWDDAKKLRDKMTGGQKKIRGVSWIEGSYY</sequence>
<dbReference type="Proteomes" id="UP001177021">
    <property type="component" value="Unassembled WGS sequence"/>
</dbReference>
<accession>A0ACB0L983</accession>
<gene>
    <name evidence="1" type="ORF">MILVUS5_LOCUS30058</name>
</gene>
<name>A0ACB0L983_TRIPR</name>
<protein>
    <submittedName>
        <fullName evidence="1">Uncharacterized protein</fullName>
    </submittedName>
</protein>
<comment type="caution">
    <text evidence="1">The sequence shown here is derived from an EMBL/GenBank/DDBJ whole genome shotgun (WGS) entry which is preliminary data.</text>
</comment>
<reference evidence="1" key="1">
    <citation type="submission" date="2023-10" db="EMBL/GenBank/DDBJ databases">
        <authorList>
            <person name="Rodriguez Cubillos JULIANA M."/>
            <person name="De Vega J."/>
        </authorList>
    </citation>
    <scope>NUCLEOTIDE SEQUENCE</scope>
</reference>
<dbReference type="EMBL" id="CASHSV030000409">
    <property type="protein sequence ID" value="CAJ2664974.1"/>
    <property type="molecule type" value="Genomic_DNA"/>
</dbReference>
<keyword evidence="2" id="KW-1185">Reference proteome</keyword>